<dbReference type="InterPro" id="IPR001173">
    <property type="entry name" value="Glyco_trans_2-like"/>
</dbReference>
<feature type="domain" description="Glycosyltransferase 2-like" evidence="1">
    <location>
        <begin position="7"/>
        <end position="165"/>
    </location>
</feature>
<dbReference type="PANTHER" id="PTHR10859">
    <property type="entry name" value="GLYCOSYL TRANSFERASE"/>
    <property type="match status" value="1"/>
</dbReference>
<gene>
    <name evidence="2" type="ORF">MJG50_07145</name>
</gene>
<dbReference type="Pfam" id="PF00535">
    <property type="entry name" value="Glycos_transf_2"/>
    <property type="match status" value="1"/>
</dbReference>
<dbReference type="GO" id="GO:0006487">
    <property type="term" value="P:protein N-linked glycosylation"/>
    <property type="evidence" value="ECO:0007669"/>
    <property type="project" value="TreeGrafter"/>
</dbReference>
<dbReference type="Gene3D" id="3.90.550.10">
    <property type="entry name" value="Spore Coat Polysaccharide Biosynthesis Protein SpsA, Chain A"/>
    <property type="match status" value="1"/>
</dbReference>
<dbReference type="CDD" id="cd04179">
    <property type="entry name" value="DPM_DPG-synthase_like"/>
    <property type="match status" value="1"/>
</dbReference>
<reference evidence="2" key="1">
    <citation type="submission" date="2022-02" db="EMBL/GenBank/DDBJ databases">
        <title>Fredinandcohnia quinoae sp. nov. isolated from Chenopodium quinoa seeds.</title>
        <authorList>
            <person name="Saati-Santamaria Z."/>
            <person name="Flores-Felix J.D."/>
            <person name="Igual J.M."/>
            <person name="Velazquez E."/>
            <person name="Garcia-Fraile P."/>
            <person name="Martinez-Molina E."/>
        </authorList>
    </citation>
    <scope>NUCLEOTIDE SEQUENCE</scope>
    <source>
        <strain evidence="2">SECRCQ15</strain>
    </source>
</reference>
<dbReference type="AlphaFoldDB" id="A0AAW5E2U6"/>
<dbReference type="Proteomes" id="UP001431131">
    <property type="component" value="Unassembled WGS sequence"/>
</dbReference>
<dbReference type="SUPFAM" id="SSF53448">
    <property type="entry name" value="Nucleotide-diphospho-sugar transferases"/>
    <property type="match status" value="1"/>
</dbReference>
<dbReference type="EMBL" id="JAKTTI010000007">
    <property type="protein sequence ID" value="MCH1625099.1"/>
    <property type="molecule type" value="Genomic_DNA"/>
</dbReference>
<dbReference type="PROSITE" id="PS51257">
    <property type="entry name" value="PROKAR_LIPOPROTEIN"/>
    <property type="match status" value="1"/>
</dbReference>
<accession>A0AAW5E2U6</accession>
<dbReference type="InterPro" id="IPR029044">
    <property type="entry name" value="Nucleotide-diphossugar_trans"/>
</dbReference>
<organism evidence="2 3">
    <name type="scientific">Fredinandcohnia quinoae</name>
    <dbReference type="NCBI Taxonomy" id="2918902"/>
    <lineage>
        <taxon>Bacteria</taxon>
        <taxon>Bacillati</taxon>
        <taxon>Bacillota</taxon>
        <taxon>Bacilli</taxon>
        <taxon>Bacillales</taxon>
        <taxon>Bacillaceae</taxon>
        <taxon>Fredinandcohnia</taxon>
    </lineage>
</organism>
<proteinExistence type="predicted"/>
<name>A0AAW5E2U6_9BACI</name>
<keyword evidence="3" id="KW-1185">Reference proteome</keyword>
<comment type="caution">
    <text evidence="2">The sequence shown here is derived from an EMBL/GenBank/DDBJ whole genome shotgun (WGS) entry which is preliminary data.</text>
</comment>
<dbReference type="RefSeq" id="WP_240254070.1">
    <property type="nucleotide sequence ID" value="NZ_JAKTTI010000007.1"/>
</dbReference>
<evidence type="ECO:0000259" key="1">
    <source>
        <dbReference type="Pfam" id="PF00535"/>
    </source>
</evidence>
<protein>
    <submittedName>
        <fullName evidence="2">Glycosyltransferase family 2 protein</fullName>
    </submittedName>
</protein>
<dbReference type="PANTHER" id="PTHR10859:SF114">
    <property type="entry name" value="DOLICHOL-PHOSPHATE MANNOSYLTRANSFERASE"/>
    <property type="match status" value="1"/>
</dbReference>
<evidence type="ECO:0000313" key="2">
    <source>
        <dbReference type="EMBL" id="MCH1625099.1"/>
    </source>
</evidence>
<evidence type="ECO:0000313" key="3">
    <source>
        <dbReference type="Proteomes" id="UP001431131"/>
    </source>
</evidence>
<sequence length="229" mass="26375">MADKVLIIIPAYNEEETIYNTVTSLLYSCTYDYLIVNDGSNDRTSEILKKNNLNHVSLTVNLGIGGAMQTGYKYALRHGYDYAIQLDADGQHDPRDLEKLVSEMKRSKSDMVIGSRFIEKTAYKGSFMRRFGIYYFYYMLRMIAGIKVMDPTSGYRIVNAKIIKEFATYYPIDFPEVEVLVRLASKKYIIKEVKVDMNARQGGKSSITPFKSIYYMTKVTFFSIIRSVF</sequence>